<accession>A0AAV7IRY6</accession>
<organism evidence="1 2">
    <name type="scientific">Cotesia glomerata</name>
    <name type="common">Lepidopteran parasitic wasp</name>
    <name type="synonym">Apanteles glomeratus</name>
    <dbReference type="NCBI Taxonomy" id="32391"/>
    <lineage>
        <taxon>Eukaryota</taxon>
        <taxon>Metazoa</taxon>
        <taxon>Ecdysozoa</taxon>
        <taxon>Arthropoda</taxon>
        <taxon>Hexapoda</taxon>
        <taxon>Insecta</taxon>
        <taxon>Pterygota</taxon>
        <taxon>Neoptera</taxon>
        <taxon>Endopterygota</taxon>
        <taxon>Hymenoptera</taxon>
        <taxon>Apocrita</taxon>
        <taxon>Ichneumonoidea</taxon>
        <taxon>Braconidae</taxon>
        <taxon>Microgastrinae</taxon>
        <taxon>Cotesia</taxon>
    </lineage>
</organism>
<evidence type="ECO:0000313" key="1">
    <source>
        <dbReference type="EMBL" id="KAH0558225.1"/>
    </source>
</evidence>
<keyword evidence="2" id="KW-1185">Reference proteome</keyword>
<dbReference type="AlphaFoldDB" id="A0AAV7IRY6"/>
<reference evidence="1 2" key="1">
    <citation type="journal article" date="2021" name="J. Hered.">
        <title>A chromosome-level genome assembly of the parasitoid wasp, Cotesia glomerata (Hymenoptera: Braconidae).</title>
        <authorList>
            <person name="Pinto B.J."/>
            <person name="Weis J.J."/>
            <person name="Gamble T."/>
            <person name="Ode P.J."/>
            <person name="Paul R."/>
            <person name="Zaspel J.M."/>
        </authorList>
    </citation>
    <scope>NUCLEOTIDE SEQUENCE [LARGE SCALE GENOMIC DNA]</scope>
    <source>
        <strain evidence="1">CgM1</strain>
    </source>
</reference>
<evidence type="ECO:0000313" key="2">
    <source>
        <dbReference type="Proteomes" id="UP000826195"/>
    </source>
</evidence>
<protein>
    <submittedName>
        <fullName evidence="1">Uncharacterized protein</fullName>
    </submittedName>
</protein>
<dbReference type="Proteomes" id="UP000826195">
    <property type="component" value="Unassembled WGS sequence"/>
</dbReference>
<comment type="caution">
    <text evidence="1">The sequence shown here is derived from an EMBL/GenBank/DDBJ whole genome shotgun (WGS) entry which is preliminary data.</text>
</comment>
<dbReference type="EMBL" id="JAHXZJ010000747">
    <property type="protein sequence ID" value="KAH0558225.1"/>
    <property type="molecule type" value="Genomic_DNA"/>
</dbReference>
<name>A0AAV7IRY6_COTGL</name>
<sequence>MLEKVQMLAEYHDQMFMHALDLLSFYFKMKFEAKRAIVDHISEKQILLEVTAGVNINRIHRIVGDFATRLCSSTGVGLEPTSSCYIGEQSNTQLATKDNMKERERKLSWWLDNDNTRIKIK</sequence>
<gene>
    <name evidence="1" type="ORF">KQX54_014986</name>
</gene>
<proteinExistence type="predicted"/>